<protein>
    <submittedName>
        <fullName evidence="1">Uncharacterized protein</fullName>
    </submittedName>
</protein>
<comment type="caution">
    <text evidence="1">The sequence shown here is derived from an EMBL/GenBank/DDBJ whole genome shotgun (WGS) entry which is preliminary data.</text>
</comment>
<evidence type="ECO:0000313" key="2">
    <source>
        <dbReference type="Proteomes" id="UP001239111"/>
    </source>
</evidence>
<dbReference type="Proteomes" id="UP001239111">
    <property type="component" value="Chromosome 2"/>
</dbReference>
<keyword evidence="2" id="KW-1185">Reference proteome</keyword>
<gene>
    <name evidence="1" type="ORF">QAD02_013434</name>
</gene>
<reference evidence="1" key="1">
    <citation type="submission" date="2023-04" db="EMBL/GenBank/DDBJ databases">
        <title>A chromosome-level genome assembly of the parasitoid wasp Eretmocerus hayati.</title>
        <authorList>
            <person name="Zhong Y."/>
            <person name="Liu S."/>
            <person name="Liu Y."/>
        </authorList>
    </citation>
    <scope>NUCLEOTIDE SEQUENCE</scope>
    <source>
        <strain evidence="1">ZJU_SS_LIU_2023</strain>
    </source>
</reference>
<sequence>MLTSQKIRQPTIEMRSVMRCRQARRKISIREKKRSPRVGLDQKRALISYCEKHTLFARGQVTKIGSGGNLKRHAMWKKLAVTLNKIGPAKKNGKEWMKYWTTMRRDGRLRSVKYLKAFNKTGHNKPSIKVADEDLRIAQIFGQPGLGLEVYPECGFSFV</sequence>
<organism evidence="1 2">
    <name type="scientific">Eretmocerus hayati</name>
    <dbReference type="NCBI Taxonomy" id="131215"/>
    <lineage>
        <taxon>Eukaryota</taxon>
        <taxon>Metazoa</taxon>
        <taxon>Ecdysozoa</taxon>
        <taxon>Arthropoda</taxon>
        <taxon>Hexapoda</taxon>
        <taxon>Insecta</taxon>
        <taxon>Pterygota</taxon>
        <taxon>Neoptera</taxon>
        <taxon>Endopterygota</taxon>
        <taxon>Hymenoptera</taxon>
        <taxon>Apocrita</taxon>
        <taxon>Proctotrupomorpha</taxon>
        <taxon>Chalcidoidea</taxon>
        <taxon>Aphelinidae</taxon>
        <taxon>Aphelininae</taxon>
        <taxon>Eretmocerus</taxon>
    </lineage>
</organism>
<name>A0ACC2P2P1_9HYME</name>
<dbReference type="EMBL" id="CM056742">
    <property type="protein sequence ID" value="KAJ8677647.1"/>
    <property type="molecule type" value="Genomic_DNA"/>
</dbReference>
<accession>A0ACC2P2P1</accession>
<evidence type="ECO:0000313" key="1">
    <source>
        <dbReference type="EMBL" id="KAJ8677647.1"/>
    </source>
</evidence>
<proteinExistence type="predicted"/>